<dbReference type="InterPro" id="IPR052162">
    <property type="entry name" value="Sensor_kinase/Photoreceptor"/>
</dbReference>
<dbReference type="InterPro" id="IPR035965">
    <property type="entry name" value="PAS-like_dom_sf"/>
</dbReference>
<dbReference type="PROSITE" id="PS50112">
    <property type="entry name" value="PAS"/>
    <property type="match status" value="1"/>
</dbReference>
<dbReference type="InterPro" id="IPR000700">
    <property type="entry name" value="PAS-assoc_C"/>
</dbReference>
<dbReference type="InterPro" id="IPR001610">
    <property type="entry name" value="PAC"/>
</dbReference>
<name>A0ABW5LLE6_9FLAO</name>
<reference evidence="10" key="1">
    <citation type="journal article" date="2019" name="Int. J. Syst. Evol. Microbiol.">
        <title>The Global Catalogue of Microorganisms (GCM) 10K type strain sequencing project: providing services to taxonomists for standard genome sequencing and annotation.</title>
        <authorList>
            <consortium name="The Broad Institute Genomics Platform"/>
            <consortium name="The Broad Institute Genome Sequencing Center for Infectious Disease"/>
            <person name="Wu L."/>
            <person name="Ma J."/>
        </authorList>
    </citation>
    <scope>NUCLEOTIDE SEQUENCE [LARGE SCALE GENOMIC DNA]</scope>
    <source>
        <strain evidence="10">KCTC 52274</strain>
    </source>
</reference>
<dbReference type="SUPFAM" id="SSF55874">
    <property type="entry name" value="ATPase domain of HSP90 chaperone/DNA topoisomerase II/histidine kinase"/>
    <property type="match status" value="1"/>
</dbReference>
<keyword evidence="4" id="KW-0808">Transferase</keyword>
<feature type="domain" description="PAC" evidence="8">
    <location>
        <begin position="357"/>
        <end position="409"/>
    </location>
</feature>
<dbReference type="Pfam" id="PF08448">
    <property type="entry name" value="PAS_4"/>
    <property type="match status" value="1"/>
</dbReference>
<comment type="catalytic activity">
    <reaction evidence="1">
        <text>ATP + protein L-histidine = ADP + protein N-phospho-L-histidine.</text>
        <dbReference type="EC" id="2.7.13.3"/>
    </reaction>
</comment>
<dbReference type="PANTHER" id="PTHR43304">
    <property type="entry name" value="PHYTOCHROME-LIKE PROTEIN CPH1"/>
    <property type="match status" value="1"/>
</dbReference>
<gene>
    <name evidence="9" type="ORF">ACFSR1_16320</name>
</gene>
<evidence type="ECO:0000256" key="3">
    <source>
        <dbReference type="ARBA" id="ARBA00022553"/>
    </source>
</evidence>
<dbReference type="SUPFAM" id="SSF55785">
    <property type="entry name" value="PYP-like sensor domain (PAS domain)"/>
    <property type="match status" value="3"/>
</dbReference>
<dbReference type="InterPro" id="IPR000014">
    <property type="entry name" value="PAS"/>
</dbReference>
<dbReference type="InterPro" id="IPR013655">
    <property type="entry name" value="PAS_fold_3"/>
</dbReference>
<sequence>MKGKKNVDVNPFLGDTENYLKKELYGLLQQDSSIFEFLQEAAMDGLWFWDLDEPENEWMNAKFWITLGYDPDEMPHKSSAWQDIINKEDLKRVYANFSKHSQDPSYPFDQIVRYRHKLGHTVWVKCRGIILRDDDGVPRKMLGAHTDITKIKKAEEDLRKQINDFEHIIEGTHLGTWRWNVQTGETVFNERWAEIIGYSLSELQPTTINTWVEYSHPDDLEKSNELLQEHFAGKTPIYECEARMKHKNGEYVWVLDKGSVVSWDDQGNPEWMIGSHQEITQKKKDFERNRLFIEQTPSAIAMFDTKMNYLAASKKWFEVYSIEDRNVIGKPHFEVLPEIAEKWKSNYQKCLEGEVIKNDEECIERKDGTVQWLSWELCPWYSDQNKVGGLVCYTSDITKLKRKEELKSLLKIAEDQNKRLKNFAHIVSHNLKSHSGNFEMLLDLFFQENPDMRNNEIAQLFNTASQNLSETISHLNEVVLINTSIDKSLVSVDLKKSIDEVTRSVQAIAIESDVKINNEVEEGINVSAIPAYLDSILLNFITNAIKYSSKERDSYVTLSAIKKYGEIELSIEDNGLGIDLEKHRSKLFGMYKTFHPNIEKSRGIGLFITKNQVEAIGGRIEVESKVNSGTTFKIFMKHEKD</sequence>
<feature type="domain" description="Histidine kinase" evidence="6">
    <location>
        <begin position="426"/>
        <end position="640"/>
    </location>
</feature>
<dbReference type="InterPro" id="IPR004358">
    <property type="entry name" value="Sig_transdc_His_kin-like_C"/>
</dbReference>
<evidence type="ECO:0000313" key="9">
    <source>
        <dbReference type="EMBL" id="MFD2564247.1"/>
    </source>
</evidence>
<dbReference type="Pfam" id="PF02518">
    <property type="entry name" value="HATPase_c"/>
    <property type="match status" value="1"/>
</dbReference>
<dbReference type="InterPro" id="IPR036890">
    <property type="entry name" value="HATPase_C_sf"/>
</dbReference>
<dbReference type="CDD" id="cd00130">
    <property type="entry name" value="PAS"/>
    <property type="match status" value="3"/>
</dbReference>
<evidence type="ECO:0000259" key="8">
    <source>
        <dbReference type="PROSITE" id="PS50113"/>
    </source>
</evidence>
<dbReference type="EMBL" id="JBHULE010000019">
    <property type="protein sequence ID" value="MFD2564247.1"/>
    <property type="molecule type" value="Genomic_DNA"/>
</dbReference>
<dbReference type="PRINTS" id="PR00344">
    <property type="entry name" value="BCTRLSENSOR"/>
</dbReference>
<feature type="domain" description="PAC" evidence="8">
    <location>
        <begin position="238"/>
        <end position="291"/>
    </location>
</feature>
<evidence type="ECO:0000259" key="7">
    <source>
        <dbReference type="PROSITE" id="PS50112"/>
    </source>
</evidence>
<dbReference type="Gene3D" id="3.30.565.10">
    <property type="entry name" value="Histidine kinase-like ATPase, C-terminal domain"/>
    <property type="match status" value="1"/>
</dbReference>
<dbReference type="InterPro" id="IPR003594">
    <property type="entry name" value="HATPase_dom"/>
</dbReference>
<keyword evidence="5" id="KW-0418">Kinase</keyword>
<dbReference type="SMART" id="SM00086">
    <property type="entry name" value="PAC"/>
    <property type="match status" value="3"/>
</dbReference>
<dbReference type="Proteomes" id="UP001597319">
    <property type="component" value="Unassembled WGS sequence"/>
</dbReference>
<accession>A0ABW5LLE6</accession>
<dbReference type="Gene3D" id="3.30.450.20">
    <property type="entry name" value="PAS domain"/>
    <property type="match status" value="3"/>
</dbReference>
<protein>
    <recommendedName>
        <fullName evidence="2">histidine kinase</fullName>
        <ecNumber evidence="2">2.7.13.3</ecNumber>
    </recommendedName>
</protein>
<feature type="domain" description="PAS" evidence="7">
    <location>
        <begin position="161"/>
        <end position="234"/>
    </location>
</feature>
<evidence type="ECO:0000313" key="10">
    <source>
        <dbReference type="Proteomes" id="UP001597319"/>
    </source>
</evidence>
<evidence type="ECO:0000256" key="1">
    <source>
        <dbReference type="ARBA" id="ARBA00000085"/>
    </source>
</evidence>
<proteinExistence type="predicted"/>
<organism evidence="9 10">
    <name type="scientific">Aquimarina rubra</name>
    <dbReference type="NCBI Taxonomy" id="1920033"/>
    <lineage>
        <taxon>Bacteria</taxon>
        <taxon>Pseudomonadati</taxon>
        <taxon>Bacteroidota</taxon>
        <taxon>Flavobacteriia</taxon>
        <taxon>Flavobacteriales</taxon>
        <taxon>Flavobacteriaceae</taxon>
        <taxon>Aquimarina</taxon>
    </lineage>
</organism>
<dbReference type="PROSITE" id="PS50113">
    <property type="entry name" value="PAC"/>
    <property type="match status" value="3"/>
</dbReference>
<dbReference type="EC" id="2.7.13.3" evidence="2"/>
<dbReference type="InterPro" id="IPR005467">
    <property type="entry name" value="His_kinase_dom"/>
</dbReference>
<dbReference type="CDD" id="cd00075">
    <property type="entry name" value="HATPase"/>
    <property type="match status" value="1"/>
</dbReference>
<keyword evidence="3" id="KW-0597">Phosphoprotein</keyword>
<dbReference type="Pfam" id="PF08447">
    <property type="entry name" value="PAS_3"/>
    <property type="match status" value="2"/>
</dbReference>
<dbReference type="RefSeq" id="WP_378294086.1">
    <property type="nucleotide sequence ID" value="NZ_JBHULE010000019.1"/>
</dbReference>
<dbReference type="PANTHER" id="PTHR43304:SF1">
    <property type="entry name" value="PAC DOMAIN-CONTAINING PROTEIN"/>
    <property type="match status" value="1"/>
</dbReference>
<evidence type="ECO:0000256" key="2">
    <source>
        <dbReference type="ARBA" id="ARBA00012438"/>
    </source>
</evidence>
<dbReference type="InterPro" id="IPR013656">
    <property type="entry name" value="PAS_4"/>
</dbReference>
<evidence type="ECO:0000256" key="4">
    <source>
        <dbReference type="ARBA" id="ARBA00022679"/>
    </source>
</evidence>
<feature type="domain" description="PAC" evidence="8">
    <location>
        <begin position="108"/>
        <end position="160"/>
    </location>
</feature>
<evidence type="ECO:0000256" key="5">
    <source>
        <dbReference type="ARBA" id="ARBA00022777"/>
    </source>
</evidence>
<dbReference type="SMART" id="SM00387">
    <property type="entry name" value="HATPase_c"/>
    <property type="match status" value="1"/>
</dbReference>
<comment type="caution">
    <text evidence="9">The sequence shown here is derived from an EMBL/GenBank/DDBJ whole genome shotgun (WGS) entry which is preliminary data.</text>
</comment>
<dbReference type="NCBIfam" id="TIGR00229">
    <property type="entry name" value="sensory_box"/>
    <property type="match status" value="3"/>
</dbReference>
<dbReference type="PROSITE" id="PS50109">
    <property type="entry name" value="HIS_KIN"/>
    <property type="match status" value="1"/>
</dbReference>
<dbReference type="SMART" id="SM00091">
    <property type="entry name" value="PAS"/>
    <property type="match status" value="3"/>
</dbReference>
<evidence type="ECO:0000259" key="6">
    <source>
        <dbReference type="PROSITE" id="PS50109"/>
    </source>
</evidence>
<keyword evidence="10" id="KW-1185">Reference proteome</keyword>